<feature type="region of interest" description="Disordered" evidence="2">
    <location>
        <begin position="118"/>
        <end position="147"/>
    </location>
</feature>
<comment type="caution">
    <text evidence="4">The sequence shown here is derived from an EMBL/GenBank/DDBJ whole genome shotgun (WGS) entry which is preliminary data.</text>
</comment>
<dbReference type="Proteomes" id="UP001165085">
    <property type="component" value="Unassembled WGS sequence"/>
</dbReference>
<keyword evidence="3" id="KW-0812">Transmembrane</keyword>
<dbReference type="AlphaFoldDB" id="A0A9W7E780"/>
<feature type="compositionally biased region" description="Basic and acidic residues" evidence="2">
    <location>
        <begin position="118"/>
        <end position="140"/>
    </location>
</feature>
<evidence type="ECO:0000256" key="3">
    <source>
        <dbReference type="SAM" id="Phobius"/>
    </source>
</evidence>
<proteinExistence type="predicted"/>
<keyword evidence="3" id="KW-0472">Membrane</keyword>
<keyword evidence="3" id="KW-1133">Transmembrane helix</keyword>
<sequence>MASSRKSQLLRYSVLIVCLIVVSQLAILSKHTPPHLNGLKRGLLKDQIHGKDAEIWRLQRELDLMKPKEVELDELRANAGSLEKENTKLREELADAQRAASEIDLLQAEVKAVKEAAHTHAEDETGEAKKQKKKGQEKDALSAPANIEEIRDVLEEVKKVSHAHPEADVVEKLSADAASEAVNESVAPVDPDLYPSQVAVSARKLPQGHPGQKIKHSKSAED</sequence>
<feature type="transmembrane region" description="Helical" evidence="3">
    <location>
        <begin position="9"/>
        <end position="28"/>
    </location>
</feature>
<organism evidence="4 5">
    <name type="scientific">Triparma strigata</name>
    <dbReference type="NCBI Taxonomy" id="1606541"/>
    <lineage>
        <taxon>Eukaryota</taxon>
        <taxon>Sar</taxon>
        <taxon>Stramenopiles</taxon>
        <taxon>Ochrophyta</taxon>
        <taxon>Bolidophyceae</taxon>
        <taxon>Parmales</taxon>
        <taxon>Triparmaceae</taxon>
        <taxon>Triparma</taxon>
    </lineage>
</organism>
<evidence type="ECO:0000256" key="2">
    <source>
        <dbReference type="SAM" id="MobiDB-lite"/>
    </source>
</evidence>
<dbReference type="OrthoDB" id="10505374at2759"/>
<gene>
    <name evidence="4" type="ORF">TrST_g11982</name>
</gene>
<evidence type="ECO:0000313" key="5">
    <source>
        <dbReference type="Proteomes" id="UP001165085"/>
    </source>
</evidence>
<protein>
    <submittedName>
        <fullName evidence="4">Uncharacterized protein</fullName>
    </submittedName>
</protein>
<reference evidence="5" key="1">
    <citation type="journal article" date="2023" name="Commun. Biol.">
        <title>Genome analysis of Parmales, the sister group of diatoms, reveals the evolutionary specialization of diatoms from phago-mixotrophs to photoautotrophs.</title>
        <authorList>
            <person name="Ban H."/>
            <person name="Sato S."/>
            <person name="Yoshikawa S."/>
            <person name="Yamada K."/>
            <person name="Nakamura Y."/>
            <person name="Ichinomiya M."/>
            <person name="Sato N."/>
            <person name="Blanc-Mathieu R."/>
            <person name="Endo H."/>
            <person name="Kuwata A."/>
            <person name="Ogata H."/>
        </authorList>
    </citation>
    <scope>NUCLEOTIDE SEQUENCE [LARGE SCALE GENOMIC DNA]</scope>
    <source>
        <strain evidence="5">NIES 3701</strain>
    </source>
</reference>
<keyword evidence="1" id="KW-0175">Coiled coil</keyword>
<dbReference type="EMBL" id="BRXY01000126">
    <property type="protein sequence ID" value="GMH68552.1"/>
    <property type="molecule type" value="Genomic_DNA"/>
</dbReference>
<accession>A0A9W7E780</accession>
<evidence type="ECO:0000256" key="1">
    <source>
        <dbReference type="SAM" id="Coils"/>
    </source>
</evidence>
<feature type="coiled-coil region" evidence="1">
    <location>
        <begin position="65"/>
        <end position="116"/>
    </location>
</feature>
<name>A0A9W7E780_9STRA</name>
<feature type="region of interest" description="Disordered" evidence="2">
    <location>
        <begin position="179"/>
        <end position="222"/>
    </location>
</feature>
<keyword evidence="5" id="KW-1185">Reference proteome</keyword>
<feature type="compositionally biased region" description="Basic residues" evidence="2">
    <location>
        <begin position="212"/>
        <end position="222"/>
    </location>
</feature>
<evidence type="ECO:0000313" key="4">
    <source>
        <dbReference type="EMBL" id="GMH68552.1"/>
    </source>
</evidence>